<dbReference type="InterPro" id="IPR019378">
    <property type="entry name" value="GDP-Fuc_O-FucTrfase"/>
</dbReference>
<dbReference type="InterPro" id="IPR013880">
    <property type="entry name" value="Yos1"/>
</dbReference>
<comment type="similarity">
    <text evidence="3">Belongs to the glycosyltransferase GT106 family.</text>
</comment>
<dbReference type="AlphaFoldDB" id="A0A540LE10"/>
<dbReference type="PANTHER" id="PTHR31741:SF73">
    <property type="entry name" value="O-FUCOSYLTRANSFERASE FAMILY PROTEIN"/>
    <property type="match status" value="1"/>
</dbReference>
<evidence type="ECO:0000256" key="1">
    <source>
        <dbReference type="ARBA" id="ARBA00004606"/>
    </source>
</evidence>
<keyword evidence="12" id="KW-0119">Carbohydrate metabolism</keyword>
<proteinExistence type="inferred from homology"/>
<evidence type="ECO:0000256" key="14">
    <source>
        <dbReference type="SAM" id="MobiDB-lite"/>
    </source>
</evidence>
<dbReference type="Pfam" id="PF10250">
    <property type="entry name" value="O-FucT"/>
    <property type="match status" value="1"/>
</dbReference>
<dbReference type="Proteomes" id="UP000315295">
    <property type="component" value="Unassembled WGS sequence"/>
</dbReference>
<evidence type="ECO:0000256" key="2">
    <source>
        <dbReference type="ARBA" id="ARBA00004881"/>
    </source>
</evidence>
<dbReference type="Pfam" id="PF08571">
    <property type="entry name" value="Yos1"/>
    <property type="match status" value="1"/>
</dbReference>
<comment type="caution">
    <text evidence="16">The sequence shown here is derived from an EMBL/GenBank/DDBJ whole genome shotgun (WGS) entry which is preliminary data.</text>
</comment>
<keyword evidence="5" id="KW-0808">Transferase</keyword>
<gene>
    <name evidence="16" type="ORF">C1H46_029768</name>
</gene>
<dbReference type="GO" id="GO:0006004">
    <property type="term" value="P:fucose metabolic process"/>
    <property type="evidence" value="ECO:0007669"/>
    <property type="project" value="UniProtKB-KW"/>
</dbReference>
<evidence type="ECO:0000256" key="12">
    <source>
        <dbReference type="ARBA" id="ARBA00023277"/>
    </source>
</evidence>
<organism evidence="16 17">
    <name type="scientific">Malus baccata</name>
    <name type="common">Siberian crab apple</name>
    <name type="synonym">Pyrus baccata</name>
    <dbReference type="NCBI Taxonomy" id="106549"/>
    <lineage>
        <taxon>Eukaryota</taxon>
        <taxon>Viridiplantae</taxon>
        <taxon>Streptophyta</taxon>
        <taxon>Embryophyta</taxon>
        <taxon>Tracheophyta</taxon>
        <taxon>Spermatophyta</taxon>
        <taxon>Magnoliopsida</taxon>
        <taxon>eudicotyledons</taxon>
        <taxon>Gunneridae</taxon>
        <taxon>Pentapetalae</taxon>
        <taxon>rosids</taxon>
        <taxon>fabids</taxon>
        <taxon>Rosales</taxon>
        <taxon>Rosaceae</taxon>
        <taxon>Amygdaloideae</taxon>
        <taxon>Maleae</taxon>
        <taxon>Malus</taxon>
    </lineage>
</organism>
<keyword evidence="9 15" id="KW-0472">Membrane</keyword>
<dbReference type="GO" id="GO:0005794">
    <property type="term" value="C:Golgi apparatus"/>
    <property type="evidence" value="ECO:0007669"/>
    <property type="project" value="TreeGrafter"/>
</dbReference>
<dbReference type="EMBL" id="VIEB01000624">
    <property type="protein sequence ID" value="TQD84680.1"/>
    <property type="molecule type" value="Genomic_DNA"/>
</dbReference>
<dbReference type="GO" id="GO:0016020">
    <property type="term" value="C:membrane"/>
    <property type="evidence" value="ECO:0007669"/>
    <property type="project" value="UniProtKB-SubCell"/>
</dbReference>
<evidence type="ECO:0000313" key="17">
    <source>
        <dbReference type="Proteomes" id="UP000315295"/>
    </source>
</evidence>
<evidence type="ECO:0000256" key="3">
    <source>
        <dbReference type="ARBA" id="ARBA00007737"/>
    </source>
</evidence>
<evidence type="ECO:0000256" key="13">
    <source>
        <dbReference type="ARBA" id="ARBA00030350"/>
    </source>
</evidence>
<feature type="region of interest" description="Disordered" evidence="14">
    <location>
        <begin position="1"/>
        <end position="31"/>
    </location>
</feature>
<protein>
    <recommendedName>
        <fullName evidence="13">O-fucosyltransferase family protein</fullName>
    </recommendedName>
</protein>
<accession>A0A540LE10</accession>
<feature type="compositionally biased region" description="Polar residues" evidence="14">
    <location>
        <begin position="1"/>
        <end position="12"/>
    </location>
</feature>
<evidence type="ECO:0000313" key="16">
    <source>
        <dbReference type="EMBL" id="TQD84680.1"/>
    </source>
</evidence>
<keyword evidence="4" id="KW-0328">Glycosyltransferase</keyword>
<evidence type="ECO:0000256" key="5">
    <source>
        <dbReference type="ARBA" id="ARBA00022679"/>
    </source>
</evidence>
<keyword evidence="17" id="KW-1185">Reference proteome</keyword>
<comment type="subcellular location">
    <subcellularLocation>
        <location evidence="1">Membrane</location>
        <topology evidence="1">Single-pass type II membrane protein</topology>
    </subcellularLocation>
</comment>
<keyword evidence="10" id="KW-0325">Glycoprotein</keyword>
<name>A0A540LE10_MALBA</name>
<evidence type="ECO:0000256" key="11">
    <source>
        <dbReference type="ARBA" id="ARBA00023253"/>
    </source>
</evidence>
<evidence type="ECO:0000256" key="4">
    <source>
        <dbReference type="ARBA" id="ARBA00022676"/>
    </source>
</evidence>
<dbReference type="FunFam" id="3.40.50.11350:FF:000011">
    <property type="entry name" value="O-fucosyltransferase 28"/>
    <property type="match status" value="1"/>
</dbReference>
<feature type="transmembrane region" description="Helical" evidence="15">
    <location>
        <begin position="60"/>
        <end position="83"/>
    </location>
</feature>
<evidence type="ECO:0000256" key="6">
    <source>
        <dbReference type="ARBA" id="ARBA00022692"/>
    </source>
</evidence>
<dbReference type="InterPro" id="IPR024709">
    <property type="entry name" value="FucosylTrfase_pln"/>
</dbReference>
<keyword evidence="8 15" id="KW-1133">Transmembrane helix</keyword>
<dbReference type="Gene3D" id="3.40.50.11350">
    <property type="match status" value="1"/>
</dbReference>
<sequence>MSKSTSDHSSCARSRRRHFEATEGQPGSSTKFDDANAHAVFFRRRVRKLSDFSSWRLCKWTSMVLMGLAFLSMMAKFALLYTFPELKVMEKISLIRPSLIEGTTTLKQNMVRLGDRVNVAKMLISSSQTLDIWKPSESYNYYQCINRAKKEFRTSRKLSSPTMNETATNGYILVRSNGGLNQMKLGISDMVAIAKLMNATLVLPSLDHISFWTDPSDFKDIFNWKNFMEVLRDDIMIVESLPSEFANMKPRHKAPVSWSGASYYKQQMATLLKKHKVVKFTFTDSRLANNVDSSIQRLRCRAFYKALRFAVEIEELAMNLIYRLKNNGGKYIALHLRYEKDMLSFTGCSHNLTREEDLELEMIREKTPHWKHKKINGTVQRQQGQCPMTPREIAVFLEAIGFPSDTKIYIAAGEVYGQDGLTSLQAKYPNLFFHSNLASEEELQPYKDKLNQLAALDYIIAVESDVFIYSYDGNMAKAVKGHRRFEGFRKTISPDKQRFVRLIDKLDKGMITWKTFSSRVKRLHKNRMGAPYPRVPRILPRLEENFYANPYPGPNEVIQQESKRARSTLFLESSLLEAFGFSIFHLQVSSSPEIRSMGLGTLLEGFLLLANALAILNEDRFLAPRGWSLSEFSGGRTKSVKGQIIGLIYATQYLRVPLVLLNTVCIVLKLISG</sequence>
<keyword evidence="11" id="KW-0294">Fucose metabolism</keyword>
<evidence type="ECO:0000256" key="15">
    <source>
        <dbReference type="SAM" id="Phobius"/>
    </source>
</evidence>
<keyword evidence="6 15" id="KW-0812">Transmembrane</keyword>
<evidence type="ECO:0000256" key="8">
    <source>
        <dbReference type="ARBA" id="ARBA00022989"/>
    </source>
</evidence>
<evidence type="ECO:0000256" key="9">
    <source>
        <dbReference type="ARBA" id="ARBA00023136"/>
    </source>
</evidence>
<evidence type="ECO:0000256" key="7">
    <source>
        <dbReference type="ARBA" id="ARBA00022968"/>
    </source>
</evidence>
<dbReference type="PANTHER" id="PTHR31741">
    <property type="entry name" value="OS02G0726500 PROTEIN-RELATED"/>
    <property type="match status" value="1"/>
</dbReference>
<dbReference type="CDD" id="cd11299">
    <property type="entry name" value="O-FucT_plant"/>
    <property type="match status" value="1"/>
</dbReference>
<dbReference type="STRING" id="106549.A0A540LE10"/>
<comment type="pathway">
    <text evidence="2">Glycan metabolism.</text>
</comment>
<dbReference type="GO" id="GO:0009507">
    <property type="term" value="C:chloroplast"/>
    <property type="evidence" value="ECO:0007669"/>
    <property type="project" value="TreeGrafter"/>
</dbReference>
<keyword evidence="7" id="KW-0735">Signal-anchor</keyword>
<dbReference type="GO" id="GO:0016757">
    <property type="term" value="F:glycosyltransferase activity"/>
    <property type="evidence" value="ECO:0007669"/>
    <property type="project" value="UniProtKB-KW"/>
</dbReference>
<reference evidence="16 17" key="1">
    <citation type="journal article" date="2019" name="G3 (Bethesda)">
        <title>Sequencing of a Wild Apple (Malus baccata) Genome Unravels the Differences Between Cultivated and Wild Apple Species Regarding Disease Resistance and Cold Tolerance.</title>
        <authorList>
            <person name="Chen X."/>
        </authorList>
    </citation>
    <scope>NUCLEOTIDE SEQUENCE [LARGE SCALE GENOMIC DNA]</scope>
    <source>
        <strain evidence="17">cv. Shandingzi</strain>
        <tissue evidence="16">Leaves</tissue>
    </source>
</reference>
<evidence type="ECO:0000256" key="10">
    <source>
        <dbReference type="ARBA" id="ARBA00023180"/>
    </source>
</evidence>